<dbReference type="AlphaFoldDB" id="A0A6J7JKY6"/>
<protein>
    <submittedName>
        <fullName evidence="1">Unannotated protein</fullName>
    </submittedName>
</protein>
<dbReference type="EMBL" id="CAFBMH010000260">
    <property type="protein sequence ID" value="CAB4943261.1"/>
    <property type="molecule type" value="Genomic_DNA"/>
</dbReference>
<name>A0A6J7JKY6_9ZZZZ</name>
<organism evidence="1">
    <name type="scientific">freshwater metagenome</name>
    <dbReference type="NCBI Taxonomy" id="449393"/>
    <lineage>
        <taxon>unclassified sequences</taxon>
        <taxon>metagenomes</taxon>
        <taxon>ecological metagenomes</taxon>
    </lineage>
</organism>
<evidence type="ECO:0000313" key="1">
    <source>
        <dbReference type="EMBL" id="CAB4943261.1"/>
    </source>
</evidence>
<proteinExistence type="predicted"/>
<reference evidence="1" key="1">
    <citation type="submission" date="2020-05" db="EMBL/GenBank/DDBJ databases">
        <authorList>
            <person name="Chiriac C."/>
            <person name="Salcher M."/>
            <person name="Ghai R."/>
            <person name="Kavagutti S V."/>
        </authorList>
    </citation>
    <scope>NUCLEOTIDE SEQUENCE</scope>
</reference>
<sequence>MTVAVTAFETGSIFDTVFEPLLVTQMLVPSKATPLGLEPTVTVAVTVFETGSTFDTVPDT</sequence>
<gene>
    <name evidence="1" type="ORF">UFOPK3543_03369</name>
</gene>
<accession>A0A6J7JKY6</accession>